<feature type="domain" description="VWFA" evidence="1">
    <location>
        <begin position="71"/>
        <end position="260"/>
    </location>
</feature>
<dbReference type="Pfam" id="PF01833">
    <property type="entry name" value="TIG"/>
    <property type="match status" value="12"/>
</dbReference>
<dbReference type="Proteomes" id="UP000447876">
    <property type="component" value="Unassembled WGS sequence"/>
</dbReference>
<evidence type="ECO:0000313" key="2">
    <source>
        <dbReference type="EMBL" id="MUG47152.1"/>
    </source>
</evidence>
<dbReference type="PANTHER" id="PTHR22625:SF70">
    <property type="entry name" value="PLEXIN A, ISOFORM A"/>
    <property type="match status" value="1"/>
</dbReference>
<proteinExistence type="predicted"/>
<dbReference type="InterPro" id="IPR002035">
    <property type="entry name" value="VWF_A"/>
</dbReference>
<dbReference type="InterPro" id="IPR031148">
    <property type="entry name" value="Plexin"/>
</dbReference>
<evidence type="ECO:0000259" key="1">
    <source>
        <dbReference type="PROSITE" id="PS50234"/>
    </source>
</evidence>
<dbReference type="InterPro" id="IPR014756">
    <property type="entry name" value="Ig_E-set"/>
</dbReference>
<evidence type="ECO:0000313" key="3">
    <source>
        <dbReference type="Proteomes" id="UP000447876"/>
    </source>
</evidence>
<dbReference type="InterPro" id="IPR013783">
    <property type="entry name" value="Ig-like_fold"/>
</dbReference>
<sequence>MKKLLPKILYIWLAAMIIMVQIPFGQVSAATSEAVQVIKTVNPSEIIEGGEVEVKLDVIGSGDVNFVKPNDIILIIDRSGSMASSYGPNNGEDKMKNAKDAAKGFIDLVDFSKHRVGVVDFASNISFKDFSTNPAELKQYINGIQANGGTGTRDAIRKAQQMLANHREDAQPVIILMTDGEATEPSPNDYARQVALEQANLAKLEGVVFYTIALLLPSEDPTVSGPNLLMKEMATTAHHHHFVLGSVGLAEIYAAIVNEIGIASAYDVIVKDTVASEFEIVPDSYLDNIPQPVVNGNTLTFSFNELKEQTLTLTYKIRHKAGSKVGNVSVGGPNIDVTYKDFSGAPHQFNVPHPTVKVSYLAPEITSVVEDKGLIGGGEVVEINGKNFLPNPKVYFGNTLANTVQFVDSTKLIVTTPKATQGKVVVKVTNTDGQSATSQYQYIANPAVTSIQPTIGPLEGQTKVTINGSYFLPGATVKFGEAQGTVVSVTQNQIVVNTPSSSIPQSVDVIITNPDETSVTVSDGFTYVLGPEITSVAPNKGLTLGGENVTLNGNHFIDGAKVYFNNTLVPSTLVSNSEISLTTPSWPIAETVNVKVVNPDGQEVTLNSGYEYVYPKPVILSITPSEGDVSGNLLIDIKGEHFLNNAKVYFNNVQLSNVIFYSSNQLKVRTPQWDDAGLVDVKVVNPDGQEDIKTDGFTYNLPAEPQIQSISPIEGPLSGGTQVKVLGTNLKSDINLYLGATKVAIQSNNGTELIFTTPKASTAGKVDVKIVDKYNRESTLPEAFEYLSPPPEPEPTILSITPNEGEMAGGYNAVIKGTNFEGNSVVFVNNIAATTTFYGSTELRIRVPASTTSGEVDVKVVNASGKEAVATQAFTYLAPPPKAAPEISSVTPNEGAMQGGYIIKVHGSNLDSTAKLYFDSVLLKSTFYSSSEIRVTVPVTQTPGAVDVKVVNADGQEFILPDAFTYLAPPPPPAPTITSVTPNEGNLDGGYYIVVKGTNYTNSSVVQIDDVPVQTIFYSASELRGRVPASTVEKTVDVKVVDSEGQSATANAAFTYVAPPPPPGPTIESLSPSSGVMTGGYYSFVNGSNFNSSSKVYINGKAANTVYYSPQQLRALVPVSDIVGAVAVRVVNGDGQEFSLADGFTYLAPPPPSITEINPNHGEMSGGSTIIIKGNNFNAGSVVYINNIPVQTTFYSATELRARTPKVNQPGPVDVQVVNGDGQETTVTGGFTYNSPPPAPAPVITTITPNTGQMAGGYFIVIKGANFDANTKVSINNVEVQTVFYSVSEVRGRVPAASVSGPVDVRVVNKDDQYAEVIGGFTYEAPPMKPAPTITSVTPNTGPATGGSFISIKGANYEAATKVYINNINVQTIFYSTGEVRARVPAGTAGSVDIKVENSDGQSVLLVNGYTYQ</sequence>
<dbReference type="CDD" id="cd00102">
    <property type="entry name" value="IPT"/>
    <property type="match status" value="11"/>
</dbReference>
<accession>A0A7X2Z432</accession>
<dbReference type="CDD" id="cd00198">
    <property type="entry name" value="vWFA"/>
    <property type="match status" value="1"/>
</dbReference>
<dbReference type="GO" id="GO:0017154">
    <property type="term" value="F:semaphorin receptor activity"/>
    <property type="evidence" value="ECO:0007669"/>
    <property type="project" value="InterPro"/>
</dbReference>
<comment type="caution">
    <text evidence="2">The sequence shown here is derived from an EMBL/GenBank/DDBJ whole genome shotgun (WGS) entry which is preliminary data.</text>
</comment>
<dbReference type="EMBL" id="WNZW01000010">
    <property type="protein sequence ID" value="MUG47152.1"/>
    <property type="molecule type" value="Genomic_DNA"/>
</dbReference>
<dbReference type="PANTHER" id="PTHR22625">
    <property type="entry name" value="PLEXIN"/>
    <property type="match status" value="1"/>
</dbReference>
<reference evidence="2 3" key="1">
    <citation type="submission" date="2019-11" db="EMBL/GenBank/DDBJ databases">
        <title>Draft genome sequences of five Paenibacillus species of dairy origin.</title>
        <authorList>
            <person name="Olajide A.M."/>
            <person name="Chen S."/>
            <person name="Lapointe G."/>
        </authorList>
    </citation>
    <scope>NUCLEOTIDE SEQUENCE [LARGE SCALE GENOMIC DNA]</scope>
    <source>
        <strain evidence="2 3">12CR55</strain>
    </source>
</reference>
<dbReference type="Gene3D" id="2.60.40.10">
    <property type="entry name" value="Immunoglobulins"/>
    <property type="match status" value="12"/>
</dbReference>
<dbReference type="SMART" id="SM00327">
    <property type="entry name" value="VWA"/>
    <property type="match status" value="1"/>
</dbReference>
<protein>
    <submittedName>
        <fullName evidence="2">VWA domain-containing protein</fullName>
    </submittedName>
</protein>
<dbReference type="PROSITE" id="PS50234">
    <property type="entry name" value="VWFA"/>
    <property type="match status" value="1"/>
</dbReference>
<dbReference type="InterPro" id="IPR002909">
    <property type="entry name" value="IPT_dom"/>
</dbReference>
<dbReference type="InterPro" id="IPR036465">
    <property type="entry name" value="vWFA_dom_sf"/>
</dbReference>
<dbReference type="SMART" id="SM00429">
    <property type="entry name" value="IPT"/>
    <property type="match status" value="12"/>
</dbReference>
<dbReference type="Gene3D" id="3.40.50.410">
    <property type="entry name" value="von Willebrand factor, type A domain"/>
    <property type="match status" value="1"/>
</dbReference>
<gene>
    <name evidence="2" type="ORF">GNP95_19480</name>
</gene>
<dbReference type="RefSeq" id="WP_155612530.1">
    <property type="nucleotide sequence ID" value="NZ_WNZW01000010.1"/>
</dbReference>
<dbReference type="SUPFAM" id="SSF53300">
    <property type="entry name" value="vWA-like"/>
    <property type="match status" value="1"/>
</dbReference>
<dbReference type="Pfam" id="PF00092">
    <property type="entry name" value="VWA"/>
    <property type="match status" value="1"/>
</dbReference>
<dbReference type="OrthoDB" id="1656124at2"/>
<organism evidence="2 3">
    <name type="scientific">Paenibacillus woosongensis</name>
    <dbReference type="NCBI Taxonomy" id="307580"/>
    <lineage>
        <taxon>Bacteria</taxon>
        <taxon>Bacillati</taxon>
        <taxon>Bacillota</taxon>
        <taxon>Bacilli</taxon>
        <taxon>Bacillales</taxon>
        <taxon>Paenibacillaceae</taxon>
        <taxon>Paenibacillus</taxon>
    </lineage>
</organism>
<name>A0A7X2Z432_9BACL</name>
<dbReference type="SUPFAM" id="SSF81296">
    <property type="entry name" value="E set domains"/>
    <property type="match status" value="12"/>
</dbReference>